<dbReference type="EMBL" id="NBSH01000001">
    <property type="protein sequence ID" value="ORX40735.1"/>
    <property type="molecule type" value="Genomic_DNA"/>
</dbReference>
<reference evidence="2 3" key="1">
    <citation type="submission" date="2017-03" db="EMBL/GenBank/DDBJ databases">
        <title>Widespread Adenine N6-methylation of Active Genes in Fungi.</title>
        <authorList>
            <consortium name="DOE Joint Genome Institute"/>
            <person name="Mondo S.J."/>
            <person name="Dannebaum R.O."/>
            <person name="Kuo R.C."/>
            <person name="Louie K.B."/>
            <person name="Bewick A.J."/>
            <person name="Labutti K."/>
            <person name="Haridas S."/>
            <person name="Kuo A."/>
            <person name="Salamov A."/>
            <person name="Ahrendt S.R."/>
            <person name="Lau R."/>
            <person name="Bowen B.P."/>
            <person name="Lipzen A."/>
            <person name="Sullivan W."/>
            <person name="Andreopoulos W.B."/>
            <person name="Clum A."/>
            <person name="Lindquist E."/>
            <person name="Daum C."/>
            <person name="Northen T.R."/>
            <person name="Ramamoorthy G."/>
            <person name="Schmitz R.J."/>
            <person name="Gryganskyi A."/>
            <person name="Culley D."/>
            <person name="Magnuson J."/>
            <person name="James T.Y."/>
            <person name="O'Malley M.A."/>
            <person name="Stajich J.E."/>
            <person name="Spatafora J.W."/>
            <person name="Visel A."/>
            <person name="Grigoriev I.V."/>
        </authorList>
    </citation>
    <scope>NUCLEOTIDE SEQUENCE [LARGE SCALE GENOMIC DNA]</scope>
    <source>
        <strain evidence="2 3">NRRL Y-17943</strain>
    </source>
</reference>
<dbReference type="AlphaFoldDB" id="A0A1Y1UU74"/>
<dbReference type="PRINTS" id="PR00069">
    <property type="entry name" value="ALDKETRDTASE"/>
</dbReference>
<dbReference type="InParanoid" id="A0A1Y1UU74"/>
<proteinExistence type="predicted"/>
<dbReference type="STRING" id="4999.A0A1Y1UU74"/>
<name>A0A1Y1UU74_9TREE</name>
<dbReference type="Pfam" id="PF00248">
    <property type="entry name" value="Aldo_ket_red"/>
    <property type="match status" value="1"/>
</dbReference>
<evidence type="ECO:0000313" key="2">
    <source>
        <dbReference type="EMBL" id="ORX40735.1"/>
    </source>
</evidence>
<dbReference type="InterPro" id="IPR036812">
    <property type="entry name" value="NAD(P)_OxRdtase_dom_sf"/>
</dbReference>
<keyword evidence="3" id="KW-1185">Reference proteome</keyword>
<dbReference type="RefSeq" id="XP_021874414.1">
    <property type="nucleotide sequence ID" value="XM_022017695.1"/>
</dbReference>
<sequence>MPKIIYGTAWKKDRTAELVVQAVKAGFRGIDTACQPKHYREDLVGKALKQLFAEGVKREDLFIQTKYTSLDGQDMSQPLPYDSSASISDQVTQSIQKSLTNLGVEYIDSVVLHGPLRTRQDTLAAYQALESFVDKGILLNLGVSNFYDPTLLNWLISKVRIKIGVVQNRWYEGNGFNWPIYEICQANDIHYQSFWTLSGNPTLLHTPELLSIAEKHSLTPEQAVYALCQKWVVLTLTPLMTDGISRLCVDPLQPVT</sequence>
<accession>A0A1Y1UU74</accession>
<dbReference type="Proteomes" id="UP000193218">
    <property type="component" value="Unassembled WGS sequence"/>
</dbReference>
<dbReference type="CDD" id="cd19071">
    <property type="entry name" value="AKR_AKR1-5-like"/>
    <property type="match status" value="1"/>
</dbReference>
<dbReference type="InterPro" id="IPR023210">
    <property type="entry name" value="NADP_OxRdtase_dom"/>
</dbReference>
<gene>
    <name evidence="2" type="ORF">BD324DRAFT_647650</name>
</gene>
<comment type="caution">
    <text evidence="2">The sequence shown here is derived from an EMBL/GenBank/DDBJ whole genome shotgun (WGS) entry which is preliminary data.</text>
</comment>
<evidence type="ECO:0000313" key="3">
    <source>
        <dbReference type="Proteomes" id="UP000193218"/>
    </source>
</evidence>
<dbReference type="InterPro" id="IPR020471">
    <property type="entry name" value="AKR"/>
</dbReference>
<protein>
    <submittedName>
        <fullName evidence="2">NADP-dependent oxidoreductase domain-containing protein</fullName>
    </submittedName>
</protein>
<dbReference type="Gene3D" id="3.20.20.100">
    <property type="entry name" value="NADP-dependent oxidoreductase domain"/>
    <property type="match status" value="1"/>
</dbReference>
<evidence type="ECO:0000259" key="1">
    <source>
        <dbReference type="Pfam" id="PF00248"/>
    </source>
</evidence>
<dbReference type="SUPFAM" id="SSF51430">
    <property type="entry name" value="NAD(P)-linked oxidoreductase"/>
    <property type="match status" value="1"/>
</dbReference>
<dbReference type="GeneID" id="33559504"/>
<dbReference type="GO" id="GO:0016491">
    <property type="term" value="F:oxidoreductase activity"/>
    <property type="evidence" value="ECO:0007669"/>
    <property type="project" value="InterPro"/>
</dbReference>
<dbReference type="OrthoDB" id="5357513at2759"/>
<organism evidence="2 3">
    <name type="scientific">Kockovaella imperatae</name>
    <dbReference type="NCBI Taxonomy" id="4999"/>
    <lineage>
        <taxon>Eukaryota</taxon>
        <taxon>Fungi</taxon>
        <taxon>Dikarya</taxon>
        <taxon>Basidiomycota</taxon>
        <taxon>Agaricomycotina</taxon>
        <taxon>Tremellomycetes</taxon>
        <taxon>Tremellales</taxon>
        <taxon>Cuniculitremaceae</taxon>
        <taxon>Kockovaella</taxon>
    </lineage>
</organism>
<feature type="domain" description="NADP-dependent oxidoreductase" evidence="1">
    <location>
        <begin position="10"/>
        <end position="193"/>
    </location>
</feature>
<dbReference type="PANTHER" id="PTHR11732">
    <property type="entry name" value="ALDO/KETO REDUCTASE"/>
    <property type="match status" value="1"/>
</dbReference>